<dbReference type="FunFam" id="1.10.418.10:FF:000059">
    <property type="entry name" value="RIKEN cDNA 6430531B16 gene"/>
    <property type="match status" value="1"/>
</dbReference>
<dbReference type="PANTHER" id="PTHR12509">
    <property type="entry name" value="SPERMATOGENESIS-ASSOCIATED 4-RELATED"/>
    <property type="match status" value="1"/>
</dbReference>
<dbReference type="EMBL" id="JAFIRN010000018">
    <property type="protein sequence ID" value="KAG5831537.1"/>
    <property type="molecule type" value="Genomic_DNA"/>
</dbReference>
<keyword evidence="1" id="KW-0175">Coiled coil</keyword>
<dbReference type="AlphaFoldDB" id="A0A9D3RKX7"/>
<dbReference type="Gene3D" id="1.10.418.10">
    <property type="entry name" value="Calponin-like domain"/>
    <property type="match status" value="1"/>
</dbReference>
<keyword evidence="4" id="KW-1185">Reference proteome</keyword>
<sequence>MAAEVVKFYFPKLVELHNYTPANSTHQKLNNWGTLNRKVFAKLNFHVPEDTIKKISLCTAGLIESVLCTLREKIEDKRLGALEERGPQDLEYYSTTNEKSKTDHLRIPAAPSHVKPGPGPRKDDNRLVQKTRAQPTTVTTSHMDPTFRLLMEEKEQALLALKETVEILQIKVNRLEHLVQLKDLRIEDLTRHVERYRTRANMA</sequence>
<evidence type="ECO:0000313" key="3">
    <source>
        <dbReference type="EMBL" id="KAG5831537.1"/>
    </source>
</evidence>
<feature type="coiled-coil region" evidence="1">
    <location>
        <begin position="151"/>
        <end position="178"/>
    </location>
</feature>
<dbReference type="InterPro" id="IPR036872">
    <property type="entry name" value="CH_dom_sf"/>
</dbReference>
<name>A0A9D3RKX7_ANGAN</name>
<accession>A0A9D3RKX7</accession>
<evidence type="ECO:0000259" key="2">
    <source>
        <dbReference type="Pfam" id="PF06294"/>
    </source>
</evidence>
<dbReference type="GO" id="GO:0051493">
    <property type="term" value="P:regulation of cytoskeleton organization"/>
    <property type="evidence" value="ECO:0007669"/>
    <property type="project" value="TreeGrafter"/>
</dbReference>
<reference evidence="3" key="1">
    <citation type="submission" date="2021-01" db="EMBL/GenBank/DDBJ databases">
        <title>A chromosome-scale assembly of European eel, Anguilla anguilla.</title>
        <authorList>
            <person name="Henkel C."/>
            <person name="Jong-Raadsen S.A."/>
            <person name="Dufour S."/>
            <person name="Weltzien F.-A."/>
            <person name="Palstra A.P."/>
            <person name="Pelster B."/>
            <person name="Spaink H.P."/>
            <person name="Van Den Thillart G.E."/>
            <person name="Jansen H."/>
            <person name="Zahm M."/>
            <person name="Klopp C."/>
            <person name="Cedric C."/>
            <person name="Louis A."/>
            <person name="Berthelot C."/>
            <person name="Parey E."/>
            <person name="Roest Crollius H."/>
            <person name="Montfort J."/>
            <person name="Robinson-Rechavi M."/>
            <person name="Bucao C."/>
            <person name="Bouchez O."/>
            <person name="Gislard M."/>
            <person name="Lluch J."/>
            <person name="Milhes M."/>
            <person name="Lampietro C."/>
            <person name="Lopez Roques C."/>
            <person name="Donnadieu C."/>
            <person name="Braasch I."/>
            <person name="Desvignes T."/>
            <person name="Postlethwait J."/>
            <person name="Bobe J."/>
            <person name="Guiguen Y."/>
            <person name="Dirks R."/>
        </authorList>
    </citation>
    <scope>NUCLEOTIDE SEQUENCE</scope>
    <source>
        <strain evidence="3">Tag_6206</strain>
        <tissue evidence="3">Liver</tissue>
    </source>
</reference>
<comment type="caution">
    <text evidence="3">The sequence shown here is derived from an EMBL/GenBank/DDBJ whole genome shotgun (WGS) entry which is preliminary data.</text>
</comment>
<dbReference type="GO" id="GO:0008017">
    <property type="term" value="F:microtubule binding"/>
    <property type="evidence" value="ECO:0007669"/>
    <property type="project" value="TreeGrafter"/>
</dbReference>
<gene>
    <name evidence="3" type="ORF">ANANG_G00304730</name>
</gene>
<feature type="domain" description="CH-like" evidence="2">
    <location>
        <begin position="2"/>
        <end position="71"/>
    </location>
</feature>
<dbReference type="Proteomes" id="UP001044222">
    <property type="component" value="Chromosome 18"/>
</dbReference>
<dbReference type="Pfam" id="PF06294">
    <property type="entry name" value="CH_2"/>
    <property type="match status" value="1"/>
</dbReference>
<dbReference type="InterPro" id="IPR052111">
    <property type="entry name" value="Spermatogenesis_Ciliary_MAP"/>
</dbReference>
<protein>
    <recommendedName>
        <fullName evidence="2">CH-like domain-containing protein</fullName>
    </recommendedName>
</protein>
<dbReference type="GO" id="GO:0005930">
    <property type="term" value="C:axoneme"/>
    <property type="evidence" value="ECO:0007669"/>
    <property type="project" value="TreeGrafter"/>
</dbReference>
<dbReference type="PANTHER" id="PTHR12509:SF9">
    <property type="entry name" value="SPERM FLAGELLAR PROTEIN 1 ISOFORM X1"/>
    <property type="match status" value="1"/>
</dbReference>
<evidence type="ECO:0000313" key="4">
    <source>
        <dbReference type="Proteomes" id="UP001044222"/>
    </source>
</evidence>
<dbReference type="InterPro" id="IPR010441">
    <property type="entry name" value="CH_2"/>
</dbReference>
<evidence type="ECO:0000256" key="1">
    <source>
        <dbReference type="SAM" id="Coils"/>
    </source>
</evidence>
<proteinExistence type="predicted"/>
<organism evidence="3 4">
    <name type="scientific">Anguilla anguilla</name>
    <name type="common">European freshwater eel</name>
    <name type="synonym">Muraena anguilla</name>
    <dbReference type="NCBI Taxonomy" id="7936"/>
    <lineage>
        <taxon>Eukaryota</taxon>
        <taxon>Metazoa</taxon>
        <taxon>Chordata</taxon>
        <taxon>Craniata</taxon>
        <taxon>Vertebrata</taxon>
        <taxon>Euteleostomi</taxon>
        <taxon>Actinopterygii</taxon>
        <taxon>Neopterygii</taxon>
        <taxon>Teleostei</taxon>
        <taxon>Anguilliformes</taxon>
        <taxon>Anguillidae</taxon>
        <taxon>Anguilla</taxon>
    </lineage>
</organism>